<comment type="caution">
    <text evidence="2">The sequence shown here is derived from an EMBL/GenBank/DDBJ whole genome shotgun (WGS) entry which is preliminary data.</text>
</comment>
<evidence type="ECO:0000313" key="3">
    <source>
        <dbReference type="Proteomes" id="UP001338125"/>
    </source>
</evidence>
<proteinExistence type="predicted"/>
<keyword evidence="3" id="KW-1185">Reference proteome</keyword>
<protein>
    <submittedName>
        <fullName evidence="2">Uncharacterized protein</fullName>
    </submittedName>
</protein>
<evidence type="ECO:0000313" key="2">
    <source>
        <dbReference type="EMBL" id="KAK5997884.1"/>
    </source>
</evidence>
<sequence length="113" mass="12731">MIDNLQCQTHTRTPWGSSPHRYDSRLRYLTIGLLCTTFFAVIIVGLVFLGNKAMTQYHHNTLTSNNAVSSSSMVGLPFTNSTAQVMNSSKHHGTNTRIRRYQLLDGAQLTRLF</sequence>
<evidence type="ECO:0000256" key="1">
    <source>
        <dbReference type="SAM" id="Phobius"/>
    </source>
</evidence>
<feature type="transmembrane region" description="Helical" evidence="1">
    <location>
        <begin position="28"/>
        <end position="49"/>
    </location>
</feature>
<keyword evidence="1" id="KW-0472">Membrane</keyword>
<keyword evidence="1" id="KW-0812">Transmembrane</keyword>
<organism evidence="2 3">
    <name type="scientific">Cladobotryum mycophilum</name>
    <dbReference type="NCBI Taxonomy" id="491253"/>
    <lineage>
        <taxon>Eukaryota</taxon>
        <taxon>Fungi</taxon>
        <taxon>Dikarya</taxon>
        <taxon>Ascomycota</taxon>
        <taxon>Pezizomycotina</taxon>
        <taxon>Sordariomycetes</taxon>
        <taxon>Hypocreomycetidae</taxon>
        <taxon>Hypocreales</taxon>
        <taxon>Hypocreaceae</taxon>
        <taxon>Cladobotryum</taxon>
    </lineage>
</organism>
<gene>
    <name evidence="2" type="ORF">PT974_00250</name>
</gene>
<keyword evidence="1" id="KW-1133">Transmembrane helix</keyword>
<accession>A0ABR0T0J3</accession>
<dbReference type="Proteomes" id="UP001338125">
    <property type="component" value="Unassembled WGS sequence"/>
</dbReference>
<dbReference type="EMBL" id="JAVFKD010000001">
    <property type="protein sequence ID" value="KAK5997884.1"/>
    <property type="molecule type" value="Genomic_DNA"/>
</dbReference>
<name>A0ABR0T0J3_9HYPO</name>
<reference evidence="2 3" key="1">
    <citation type="submission" date="2024-01" db="EMBL/GenBank/DDBJ databases">
        <title>Complete genome of Cladobotryum mycophilum ATHUM6906.</title>
        <authorList>
            <person name="Christinaki A.C."/>
            <person name="Myridakis A.I."/>
            <person name="Kouvelis V.N."/>
        </authorList>
    </citation>
    <scope>NUCLEOTIDE SEQUENCE [LARGE SCALE GENOMIC DNA]</scope>
    <source>
        <strain evidence="2 3">ATHUM6906</strain>
    </source>
</reference>